<evidence type="ECO:0000256" key="5">
    <source>
        <dbReference type="ARBA" id="ARBA00022692"/>
    </source>
</evidence>
<protein>
    <recommendedName>
        <fullName evidence="4 11">MICOS complex subunit MIC12</fullName>
    </recommendedName>
    <alternativeName>
        <fullName evidence="10 11">Altered inheritance of mitochondria protein 5, mitochondrial</fullName>
    </alternativeName>
    <alternativeName>
        <fullName evidence="9 11">Found in mitochondrial proteome protein 51</fullName>
    </alternativeName>
</protein>
<evidence type="ECO:0000313" key="14">
    <source>
        <dbReference type="Proteomes" id="UP001222932"/>
    </source>
</evidence>
<evidence type="ECO:0000256" key="9">
    <source>
        <dbReference type="ARBA" id="ARBA00032159"/>
    </source>
</evidence>
<reference evidence="13" key="1">
    <citation type="journal article" date="2023" name="BMC Genomics">
        <title>Chromosome-level genome assemblies of Cutaneotrichosporon spp. (Trichosporonales, Basidiomycota) reveal imbalanced evolution between nucleotide sequences and chromosome synteny.</title>
        <authorList>
            <person name="Kobayashi Y."/>
            <person name="Kayamori A."/>
            <person name="Aoki K."/>
            <person name="Shiwa Y."/>
            <person name="Matsutani M."/>
            <person name="Fujita N."/>
            <person name="Sugita T."/>
            <person name="Iwasaki W."/>
            <person name="Tanaka N."/>
            <person name="Takashima M."/>
        </authorList>
    </citation>
    <scope>NUCLEOTIDE SEQUENCE</scope>
    <source>
        <strain evidence="13">HIS016</strain>
    </source>
</reference>
<accession>A0AAD3TR37</accession>
<keyword evidence="8" id="KW-0472">Membrane</keyword>
<dbReference type="AlphaFoldDB" id="A0AAD3TR37"/>
<feature type="region of interest" description="Disordered" evidence="12">
    <location>
        <begin position="146"/>
        <end position="174"/>
    </location>
</feature>
<sequence length="174" mass="18328">MAGFLLGAGSGVLAGAAVYYTISTTNAQSVSQIRQDLHTSATLLESSFDTTPHPAPSSLVGPRAGPPRFTETLKQRWNAALGGAYAHATETNWIALGEEAVDGVRGQLARLSETEPEEEPAMAAVAVDSVPPEVISDVVDVVENKDAPRERGDVHVDRGIKASERGITSPKRLV</sequence>
<keyword evidence="6" id="KW-1133">Transmembrane helix</keyword>
<reference evidence="13" key="2">
    <citation type="submission" date="2023-06" db="EMBL/GenBank/DDBJ databases">
        <authorList>
            <person name="Kobayashi Y."/>
            <person name="Kayamori A."/>
            <person name="Aoki K."/>
            <person name="Shiwa Y."/>
            <person name="Fujita N."/>
            <person name="Sugita T."/>
            <person name="Iwasaki W."/>
            <person name="Tanaka N."/>
            <person name="Takashima M."/>
        </authorList>
    </citation>
    <scope>NUCLEOTIDE SEQUENCE</scope>
    <source>
        <strain evidence="13">HIS016</strain>
    </source>
</reference>
<organism evidence="13 14">
    <name type="scientific">Cutaneotrichosporon spelunceum</name>
    <dbReference type="NCBI Taxonomy" id="1672016"/>
    <lineage>
        <taxon>Eukaryota</taxon>
        <taxon>Fungi</taxon>
        <taxon>Dikarya</taxon>
        <taxon>Basidiomycota</taxon>
        <taxon>Agaricomycotina</taxon>
        <taxon>Tremellomycetes</taxon>
        <taxon>Trichosporonales</taxon>
        <taxon>Trichosporonaceae</taxon>
        <taxon>Cutaneotrichosporon</taxon>
    </lineage>
</organism>
<evidence type="ECO:0000256" key="6">
    <source>
        <dbReference type="ARBA" id="ARBA00022989"/>
    </source>
</evidence>
<evidence type="ECO:0000256" key="8">
    <source>
        <dbReference type="ARBA" id="ARBA00023136"/>
    </source>
</evidence>
<comment type="subunit">
    <text evidence="11">Component of the mitochondrial contact site and cristae organizing system (MICOS) complex.</text>
</comment>
<dbReference type="GO" id="GO:0061617">
    <property type="term" value="C:MICOS complex"/>
    <property type="evidence" value="ECO:0007669"/>
    <property type="project" value="UniProtKB-UniRule"/>
</dbReference>
<evidence type="ECO:0000256" key="2">
    <source>
        <dbReference type="ARBA" id="ARBA00004370"/>
    </source>
</evidence>
<dbReference type="Proteomes" id="UP001222932">
    <property type="component" value="Unassembled WGS sequence"/>
</dbReference>
<evidence type="ECO:0000256" key="11">
    <source>
        <dbReference type="RuleBase" id="RU363010"/>
    </source>
</evidence>
<evidence type="ECO:0000256" key="7">
    <source>
        <dbReference type="ARBA" id="ARBA00023128"/>
    </source>
</evidence>
<dbReference type="Pfam" id="PF17050">
    <property type="entry name" value="AIM5"/>
    <property type="match status" value="1"/>
</dbReference>
<keyword evidence="11" id="KW-0999">Mitochondrion inner membrane</keyword>
<keyword evidence="5" id="KW-0812">Transmembrane</keyword>
<feature type="compositionally biased region" description="Basic and acidic residues" evidence="12">
    <location>
        <begin position="146"/>
        <end position="164"/>
    </location>
</feature>
<dbReference type="GO" id="GO:0042407">
    <property type="term" value="P:cristae formation"/>
    <property type="evidence" value="ECO:0007669"/>
    <property type="project" value="InterPro"/>
</dbReference>
<keyword evidence="14" id="KW-1185">Reference proteome</keyword>
<dbReference type="EMBL" id="BTCM01000002">
    <property type="protein sequence ID" value="GMK55290.1"/>
    <property type="molecule type" value="Genomic_DNA"/>
</dbReference>
<evidence type="ECO:0000256" key="3">
    <source>
        <dbReference type="ARBA" id="ARBA00009188"/>
    </source>
</evidence>
<keyword evidence="7 11" id="KW-0496">Mitochondrion</keyword>
<comment type="function">
    <text evidence="1 11">Component of the MICOS complex, a large protein complex of the mitochondrial inner membrane that plays crucial roles in the maintenance of crista junctions, inner membrane architecture, and formation of contact sites to the outer membrane.</text>
</comment>
<proteinExistence type="inferred from homology"/>
<dbReference type="InterPro" id="IPR031463">
    <property type="entry name" value="Mic12"/>
</dbReference>
<comment type="caution">
    <text evidence="13">The sequence shown here is derived from an EMBL/GenBank/DDBJ whole genome shotgun (WGS) entry which is preliminary data.</text>
</comment>
<dbReference type="GO" id="GO:0044284">
    <property type="term" value="C:mitochondrial crista junction"/>
    <property type="evidence" value="ECO:0007669"/>
    <property type="project" value="InterPro"/>
</dbReference>
<gene>
    <name evidence="13" type="ORF">CspeluHIS016_0203460</name>
</gene>
<name>A0AAD3TR37_9TREE</name>
<comment type="similarity">
    <text evidence="3 11">Belongs to the MICOS complex subunit Mic12 family.</text>
</comment>
<comment type="subcellular location">
    <subcellularLocation>
        <location evidence="2">Membrane</location>
    </subcellularLocation>
    <subcellularLocation>
        <location evidence="11">Mitochondrion inner membrane</location>
        <topology evidence="11">Single-pass membrane protein</topology>
    </subcellularLocation>
</comment>
<evidence type="ECO:0000256" key="12">
    <source>
        <dbReference type="SAM" id="MobiDB-lite"/>
    </source>
</evidence>
<evidence type="ECO:0000256" key="4">
    <source>
        <dbReference type="ARBA" id="ARBA00018170"/>
    </source>
</evidence>
<evidence type="ECO:0000256" key="10">
    <source>
        <dbReference type="ARBA" id="ARBA00032985"/>
    </source>
</evidence>
<evidence type="ECO:0000256" key="1">
    <source>
        <dbReference type="ARBA" id="ARBA00002689"/>
    </source>
</evidence>
<evidence type="ECO:0000313" key="13">
    <source>
        <dbReference type="EMBL" id="GMK55290.1"/>
    </source>
</evidence>